<gene>
    <name evidence="1" type="ORF">POSPLADRAFT_1061314</name>
</gene>
<dbReference type="RefSeq" id="XP_024334423.1">
    <property type="nucleotide sequence ID" value="XM_024481369.1"/>
</dbReference>
<evidence type="ECO:0000313" key="1">
    <source>
        <dbReference type="EMBL" id="OSX57629.1"/>
    </source>
</evidence>
<dbReference type="AlphaFoldDB" id="A0A1X6MMX8"/>
<protein>
    <submittedName>
        <fullName evidence="1">Uncharacterized protein</fullName>
    </submittedName>
</protein>
<dbReference type="Proteomes" id="UP000194127">
    <property type="component" value="Unassembled WGS sequence"/>
</dbReference>
<keyword evidence="2" id="KW-1185">Reference proteome</keyword>
<dbReference type="OrthoDB" id="2845803at2759"/>
<proteinExistence type="predicted"/>
<name>A0A1X6MMX8_9APHY</name>
<dbReference type="GeneID" id="36326319"/>
<sequence length="149" mass="16979">MHSTFYAWSQEHIKRVFEAKSARDCLRALDDTFSQTIDLSLNGQSLPRTHLQTAIMAMVESSGFRLSVEWFSGSECARDMSNRNGTLEGYYVIRNIRKQLPGSPAPMLFERHKRVSVVIESESQNPTIDSRRIVKLAIVATDEPMRSSR</sequence>
<accession>A0A1X6MMX8</accession>
<dbReference type="EMBL" id="KZ110607">
    <property type="protein sequence ID" value="OSX57629.1"/>
    <property type="molecule type" value="Genomic_DNA"/>
</dbReference>
<organism evidence="1 2">
    <name type="scientific">Postia placenta MAD-698-R-SB12</name>
    <dbReference type="NCBI Taxonomy" id="670580"/>
    <lineage>
        <taxon>Eukaryota</taxon>
        <taxon>Fungi</taxon>
        <taxon>Dikarya</taxon>
        <taxon>Basidiomycota</taxon>
        <taxon>Agaricomycotina</taxon>
        <taxon>Agaricomycetes</taxon>
        <taxon>Polyporales</taxon>
        <taxon>Adustoporiaceae</taxon>
        <taxon>Rhodonia</taxon>
    </lineage>
</organism>
<evidence type="ECO:0000313" key="2">
    <source>
        <dbReference type="Proteomes" id="UP000194127"/>
    </source>
</evidence>
<reference evidence="1 2" key="1">
    <citation type="submission" date="2017-04" db="EMBL/GenBank/DDBJ databases">
        <title>Genome Sequence of the Model Brown-Rot Fungus Postia placenta SB12.</title>
        <authorList>
            <consortium name="DOE Joint Genome Institute"/>
            <person name="Gaskell J."/>
            <person name="Kersten P."/>
            <person name="Larrondo L.F."/>
            <person name="Canessa P."/>
            <person name="Martinez D."/>
            <person name="Hibbett D."/>
            <person name="Schmoll M."/>
            <person name="Kubicek C.P."/>
            <person name="Martinez A.T."/>
            <person name="Yadav J."/>
            <person name="Master E."/>
            <person name="Magnuson J.K."/>
            <person name="James T."/>
            <person name="Yaver D."/>
            <person name="Berka R."/>
            <person name="Labutti K."/>
            <person name="Lipzen A."/>
            <person name="Aerts A."/>
            <person name="Barry K."/>
            <person name="Henrissat B."/>
            <person name="Blanchette R."/>
            <person name="Grigoriev I."/>
            <person name="Cullen D."/>
        </authorList>
    </citation>
    <scope>NUCLEOTIDE SEQUENCE [LARGE SCALE GENOMIC DNA]</scope>
    <source>
        <strain evidence="1 2">MAD-698-R-SB12</strain>
    </source>
</reference>